<dbReference type="EMBL" id="NVBO01000344">
    <property type="protein sequence ID" value="PFR87698.1"/>
    <property type="molecule type" value="Genomic_DNA"/>
</dbReference>
<dbReference type="Proteomes" id="UP000226357">
    <property type="component" value="Unassembled WGS sequence"/>
</dbReference>
<gene>
    <name evidence="1" type="ORF">COK38_25920</name>
</gene>
<reference evidence="1 2" key="1">
    <citation type="submission" date="2017-09" db="EMBL/GenBank/DDBJ databases">
        <title>Large-scale bioinformatics analysis of Bacillus genomes uncovers conserved roles of natural products in bacterial physiology.</title>
        <authorList>
            <consortium name="Agbiome Team Llc"/>
            <person name="Bleich R.M."/>
            <person name="Grubbs K.J."/>
            <person name="Santa Maria K.C."/>
            <person name="Allen S.E."/>
            <person name="Farag S."/>
            <person name="Shank E.A."/>
            <person name="Bowers A."/>
        </authorList>
    </citation>
    <scope>NUCLEOTIDE SEQUENCE [LARGE SCALE GENOMIC DNA]</scope>
    <source>
        <strain evidence="1 2">AFS067272</strain>
    </source>
</reference>
<proteinExistence type="predicted"/>
<sequence>EEGLEKGLEKGREEGIEQGKVQLIRGMHKNGMLLEDIAKFTGLSTEEIQNILL</sequence>
<name>A0AA44Q5U7_BACCE</name>
<dbReference type="AlphaFoldDB" id="A0AA44Q5U7"/>
<comment type="caution">
    <text evidence="1">The sequence shown here is derived from an EMBL/GenBank/DDBJ whole genome shotgun (WGS) entry which is preliminary data.</text>
</comment>
<protein>
    <submittedName>
        <fullName evidence="1">ATPase</fullName>
    </submittedName>
</protein>
<evidence type="ECO:0000313" key="1">
    <source>
        <dbReference type="EMBL" id="PFR87698.1"/>
    </source>
</evidence>
<evidence type="ECO:0000313" key="2">
    <source>
        <dbReference type="Proteomes" id="UP000226357"/>
    </source>
</evidence>
<accession>A0AA44Q5U7</accession>
<organism evidence="1 2">
    <name type="scientific">Bacillus cereus</name>
    <dbReference type="NCBI Taxonomy" id="1396"/>
    <lineage>
        <taxon>Bacteria</taxon>
        <taxon>Bacillati</taxon>
        <taxon>Bacillota</taxon>
        <taxon>Bacilli</taxon>
        <taxon>Bacillales</taxon>
        <taxon>Bacillaceae</taxon>
        <taxon>Bacillus</taxon>
        <taxon>Bacillus cereus group</taxon>
    </lineage>
</organism>
<feature type="non-terminal residue" evidence="1">
    <location>
        <position position="1"/>
    </location>
</feature>